<dbReference type="CDD" id="cd06550">
    <property type="entry name" value="TM_ABC_iron-siderophores_like"/>
    <property type="match status" value="1"/>
</dbReference>
<evidence type="ECO:0000256" key="4">
    <source>
        <dbReference type="ARBA" id="ARBA00022475"/>
    </source>
</evidence>
<keyword evidence="3" id="KW-0813">Transport</keyword>
<protein>
    <submittedName>
        <fullName evidence="9">ABC transporter permease</fullName>
    </submittedName>
</protein>
<feature type="transmembrane region" description="Helical" evidence="8">
    <location>
        <begin position="269"/>
        <end position="294"/>
    </location>
</feature>
<gene>
    <name evidence="9" type="ORF">FP66_11355</name>
</gene>
<dbReference type="PANTHER" id="PTHR30472:SF24">
    <property type="entry name" value="FERRIC ENTEROBACTIN TRANSPORT SYSTEM PERMEASE PROTEIN FEPG"/>
    <property type="match status" value="1"/>
</dbReference>
<evidence type="ECO:0000256" key="7">
    <source>
        <dbReference type="ARBA" id="ARBA00023136"/>
    </source>
</evidence>
<evidence type="ECO:0000256" key="5">
    <source>
        <dbReference type="ARBA" id="ARBA00022692"/>
    </source>
</evidence>
<keyword evidence="10" id="KW-1185">Reference proteome</keyword>
<reference evidence="9 10" key="1">
    <citation type="submission" date="2014-06" db="EMBL/GenBank/DDBJ databases">
        <title>Draft genome sequence of an extremely salt tolerant bacteria Halomonas salina/CIFRI 1.</title>
        <authorList>
            <person name="Behera B.D."/>
            <person name="Meena D.K."/>
            <person name="Das P."/>
            <person name="Maharana J."/>
            <person name="Paria P."/>
            <person name="Sharma A.P."/>
            <person name="Shamsudheen K.V."/>
            <person name="Rijit J."/>
            <person name="Dixit V."/>
            <person name="Verma A."/>
            <person name="Scaria V."/>
            <person name="Sivasubbu S."/>
        </authorList>
    </citation>
    <scope>NUCLEOTIDE SEQUENCE [LARGE SCALE GENOMIC DNA]</scope>
    <source>
        <strain evidence="9 10">CIFRI 1</strain>
    </source>
</reference>
<proteinExistence type="inferred from homology"/>
<evidence type="ECO:0000256" key="1">
    <source>
        <dbReference type="ARBA" id="ARBA00004651"/>
    </source>
</evidence>
<dbReference type="Proteomes" id="UP000029721">
    <property type="component" value="Unassembled WGS sequence"/>
</dbReference>
<evidence type="ECO:0000313" key="10">
    <source>
        <dbReference type="Proteomes" id="UP000029721"/>
    </source>
</evidence>
<evidence type="ECO:0000256" key="6">
    <source>
        <dbReference type="ARBA" id="ARBA00022989"/>
    </source>
</evidence>
<feature type="transmembrane region" description="Helical" evidence="8">
    <location>
        <begin position="151"/>
        <end position="171"/>
    </location>
</feature>
<keyword evidence="6 8" id="KW-1133">Transmembrane helix</keyword>
<feature type="transmembrane region" description="Helical" evidence="8">
    <location>
        <begin position="124"/>
        <end position="145"/>
    </location>
</feature>
<dbReference type="Gene3D" id="1.10.3470.10">
    <property type="entry name" value="ABC transporter involved in vitamin B12 uptake, BtuC"/>
    <property type="match status" value="1"/>
</dbReference>
<evidence type="ECO:0000256" key="8">
    <source>
        <dbReference type="SAM" id="Phobius"/>
    </source>
</evidence>
<keyword evidence="7 8" id="KW-0472">Membrane</keyword>
<dbReference type="Pfam" id="PF01032">
    <property type="entry name" value="FecCD"/>
    <property type="match status" value="1"/>
</dbReference>
<dbReference type="InterPro" id="IPR000522">
    <property type="entry name" value="ABC_transptr_permease_BtuC"/>
</dbReference>
<evidence type="ECO:0000256" key="2">
    <source>
        <dbReference type="ARBA" id="ARBA00007935"/>
    </source>
</evidence>
<feature type="transmembrane region" description="Helical" evidence="8">
    <location>
        <begin position="95"/>
        <end position="112"/>
    </location>
</feature>
<feature type="transmembrane region" description="Helical" evidence="8">
    <location>
        <begin position="220"/>
        <end position="242"/>
    </location>
</feature>
<keyword evidence="4" id="KW-1003">Cell membrane</keyword>
<comment type="similarity">
    <text evidence="2">Belongs to the binding-protein-dependent transport system permease family. FecCD subfamily.</text>
</comment>
<evidence type="ECO:0000313" key="9">
    <source>
        <dbReference type="EMBL" id="KGE79275.1"/>
    </source>
</evidence>
<feature type="transmembrane region" description="Helical" evidence="8">
    <location>
        <begin position="337"/>
        <end position="355"/>
    </location>
</feature>
<dbReference type="EMBL" id="JOKD01000005">
    <property type="protein sequence ID" value="KGE79275.1"/>
    <property type="molecule type" value="Genomic_DNA"/>
</dbReference>
<comment type="caution">
    <text evidence="9">The sequence shown here is derived from an EMBL/GenBank/DDBJ whole genome shotgun (WGS) entry which is preliminary data.</text>
</comment>
<dbReference type="InterPro" id="IPR037294">
    <property type="entry name" value="ABC_BtuC-like"/>
</dbReference>
<keyword evidence="5 8" id="KW-0812">Transmembrane</keyword>
<dbReference type="PANTHER" id="PTHR30472">
    <property type="entry name" value="FERRIC ENTEROBACTIN TRANSPORT SYSTEM PERMEASE PROTEIN"/>
    <property type="match status" value="1"/>
</dbReference>
<organism evidence="9 10">
    <name type="scientific">Halomonas salina</name>
    <dbReference type="NCBI Taxonomy" id="42565"/>
    <lineage>
        <taxon>Bacteria</taxon>
        <taxon>Pseudomonadati</taxon>
        <taxon>Pseudomonadota</taxon>
        <taxon>Gammaproteobacteria</taxon>
        <taxon>Oceanospirillales</taxon>
        <taxon>Halomonadaceae</taxon>
        <taxon>Halomonas</taxon>
    </lineage>
</organism>
<sequence>MPSRADAPRLEAGAAERIAPPPGYWRLARGERHLLVERRALLVGLLLLGLLAAASLAYLCLGQQSLSPADAWAALRGEGDPLAGFLVQELRFPRLLAAWLTGAALALAGCLMQTLARNRLATPGIIGIDNGATAFAVASVVGLGVSLAPPAMALVGAATAAAVTFGVATGGDTRGYRFIVAGIGVGAVFGAITQLLLARVDIDTANQAYPWTVGTLNARPGGAVAVLGIGLAIGWPLAMALARSLSLMRFSDAVARGLGVGLRRRRAQILGLSVLLTALAVAVAGPVGMVGLIGPEIARSLSTSRGVPLVASALAGALVMVLADLTGRLLLAPIELPVGIVTAVVGGPWLLWILMRPANRRVS</sequence>
<feature type="transmembrane region" description="Helical" evidence="8">
    <location>
        <begin position="40"/>
        <end position="59"/>
    </location>
</feature>
<evidence type="ECO:0000256" key="3">
    <source>
        <dbReference type="ARBA" id="ARBA00022448"/>
    </source>
</evidence>
<feature type="transmembrane region" description="Helical" evidence="8">
    <location>
        <begin position="178"/>
        <end position="200"/>
    </location>
</feature>
<accession>A0ABR4WX05</accession>
<comment type="subcellular location">
    <subcellularLocation>
        <location evidence="1">Cell membrane</location>
        <topology evidence="1">Multi-pass membrane protein</topology>
    </subcellularLocation>
</comment>
<feature type="transmembrane region" description="Helical" evidence="8">
    <location>
        <begin position="306"/>
        <end position="325"/>
    </location>
</feature>
<dbReference type="SUPFAM" id="SSF81345">
    <property type="entry name" value="ABC transporter involved in vitamin B12 uptake, BtuC"/>
    <property type="match status" value="1"/>
</dbReference>
<name>A0ABR4WX05_9GAMM</name>